<evidence type="ECO:0000256" key="11">
    <source>
        <dbReference type="ARBA" id="ARBA00023235"/>
    </source>
</evidence>
<dbReference type="PROSITE" id="PS51198">
    <property type="entry name" value="UVRD_HELICASE_ATP_BIND"/>
    <property type="match status" value="1"/>
</dbReference>
<evidence type="ECO:0000259" key="17">
    <source>
        <dbReference type="PROSITE" id="PS51217"/>
    </source>
</evidence>
<keyword evidence="11" id="KW-0413">Isomerase</keyword>
<dbReference type="PANTHER" id="PTHR11070">
    <property type="entry name" value="UVRD / RECB / PCRA DNA HELICASE FAMILY MEMBER"/>
    <property type="match status" value="1"/>
</dbReference>
<evidence type="ECO:0000256" key="6">
    <source>
        <dbReference type="ARBA" id="ARBA00022806"/>
    </source>
</evidence>
<comment type="similarity">
    <text evidence="1">Belongs to the helicase family. UvrD subfamily.</text>
</comment>
<keyword evidence="2" id="KW-0540">Nuclease</keyword>
<evidence type="ECO:0000256" key="12">
    <source>
        <dbReference type="ARBA" id="ARBA00034617"/>
    </source>
</evidence>
<dbReference type="PROSITE" id="PS51217">
    <property type="entry name" value="UVRD_HELICASE_CTER"/>
    <property type="match status" value="1"/>
</dbReference>
<dbReference type="EMBL" id="LBXN01000005">
    <property type="protein sequence ID" value="KKR34149.1"/>
    <property type="molecule type" value="Genomic_DNA"/>
</dbReference>
<dbReference type="Gene3D" id="3.40.50.300">
    <property type="entry name" value="P-loop containing nucleotide triphosphate hydrolases"/>
    <property type="match status" value="2"/>
</dbReference>
<dbReference type="InterPro" id="IPR013986">
    <property type="entry name" value="DExx_box_DNA_helicase_dom_sf"/>
</dbReference>
<evidence type="ECO:0000256" key="2">
    <source>
        <dbReference type="ARBA" id="ARBA00022722"/>
    </source>
</evidence>
<evidence type="ECO:0000256" key="15">
    <source>
        <dbReference type="PROSITE-ProRule" id="PRU00560"/>
    </source>
</evidence>
<feature type="domain" description="UvrD-like helicase C-terminal" evidence="17">
    <location>
        <begin position="304"/>
        <end position="616"/>
    </location>
</feature>
<dbReference type="GO" id="GO:0033202">
    <property type="term" value="C:DNA helicase complex"/>
    <property type="evidence" value="ECO:0007669"/>
    <property type="project" value="TreeGrafter"/>
</dbReference>
<dbReference type="Gene3D" id="1.10.486.10">
    <property type="entry name" value="PCRA, domain 4"/>
    <property type="match status" value="1"/>
</dbReference>
<evidence type="ECO:0000256" key="7">
    <source>
        <dbReference type="ARBA" id="ARBA00022839"/>
    </source>
</evidence>
<dbReference type="InterPro" id="IPR027417">
    <property type="entry name" value="P-loop_NTPase"/>
</dbReference>
<feature type="domain" description="UvrD-like helicase ATP-binding" evidence="16">
    <location>
        <begin position="2"/>
        <end position="303"/>
    </location>
</feature>
<evidence type="ECO:0000256" key="13">
    <source>
        <dbReference type="ARBA" id="ARBA00034808"/>
    </source>
</evidence>
<keyword evidence="6 15" id="KW-0347">Helicase</keyword>
<dbReference type="Gene3D" id="1.10.10.160">
    <property type="match status" value="1"/>
</dbReference>
<accession>A0A0G0Q1B6</accession>
<dbReference type="Pfam" id="PF12705">
    <property type="entry name" value="PDDEXK_1"/>
    <property type="match status" value="1"/>
</dbReference>
<evidence type="ECO:0000256" key="5">
    <source>
        <dbReference type="ARBA" id="ARBA00022801"/>
    </source>
</evidence>
<evidence type="ECO:0000313" key="18">
    <source>
        <dbReference type="EMBL" id="KKR34149.1"/>
    </source>
</evidence>
<dbReference type="InterPro" id="IPR014016">
    <property type="entry name" value="UvrD-like_ATP-bd"/>
</dbReference>
<evidence type="ECO:0000256" key="10">
    <source>
        <dbReference type="ARBA" id="ARBA00023204"/>
    </source>
</evidence>
<dbReference type="InterPro" id="IPR011335">
    <property type="entry name" value="Restrct_endonuc-II-like"/>
</dbReference>
<keyword evidence="3 15" id="KW-0547">Nucleotide-binding</keyword>
<evidence type="ECO:0000313" key="19">
    <source>
        <dbReference type="Proteomes" id="UP000034539"/>
    </source>
</evidence>
<dbReference type="GO" id="GO:0043138">
    <property type="term" value="F:3'-5' DNA helicase activity"/>
    <property type="evidence" value="ECO:0007669"/>
    <property type="project" value="UniProtKB-EC"/>
</dbReference>
<dbReference type="AlphaFoldDB" id="A0A0G0Q1B6"/>
<dbReference type="InterPro" id="IPR011604">
    <property type="entry name" value="PDDEXK-like_dom_sf"/>
</dbReference>
<comment type="catalytic activity">
    <reaction evidence="14">
        <text>ATP + H2O = ADP + phosphate + H(+)</text>
        <dbReference type="Rhea" id="RHEA:13065"/>
        <dbReference type="ChEBI" id="CHEBI:15377"/>
        <dbReference type="ChEBI" id="CHEBI:15378"/>
        <dbReference type="ChEBI" id="CHEBI:30616"/>
        <dbReference type="ChEBI" id="CHEBI:43474"/>
        <dbReference type="ChEBI" id="CHEBI:456216"/>
        <dbReference type="EC" id="5.6.2.4"/>
    </reaction>
</comment>
<feature type="binding site" evidence="15">
    <location>
        <begin position="23"/>
        <end position="30"/>
    </location>
    <ligand>
        <name>ATP</name>
        <dbReference type="ChEBI" id="CHEBI:30616"/>
    </ligand>
</feature>
<dbReference type="GO" id="GO:0000725">
    <property type="term" value="P:recombinational repair"/>
    <property type="evidence" value="ECO:0007669"/>
    <property type="project" value="TreeGrafter"/>
</dbReference>
<dbReference type="Proteomes" id="UP000034539">
    <property type="component" value="Unassembled WGS sequence"/>
</dbReference>
<comment type="caution">
    <text evidence="18">The sequence shown here is derived from an EMBL/GenBank/DDBJ whole genome shotgun (WGS) entry which is preliminary data.</text>
</comment>
<proteinExistence type="inferred from homology"/>
<evidence type="ECO:0000256" key="9">
    <source>
        <dbReference type="ARBA" id="ARBA00023125"/>
    </source>
</evidence>
<keyword evidence="10" id="KW-0234">DNA repair</keyword>
<dbReference type="GO" id="GO:0004527">
    <property type="term" value="F:exonuclease activity"/>
    <property type="evidence" value="ECO:0007669"/>
    <property type="project" value="UniProtKB-KW"/>
</dbReference>
<dbReference type="CDD" id="cd17932">
    <property type="entry name" value="DEXQc_UvrD"/>
    <property type="match status" value="1"/>
</dbReference>
<dbReference type="InterPro" id="IPR014017">
    <property type="entry name" value="DNA_helicase_UvrD-like_C"/>
</dbReference>
<dbReference type="SUPFAM" id="SSF52540">
    <property type="entry name" value="P-loop containing nucleoside triphosphate hydrolases"/>
    <property type="match status" value="1"/>
</dbReference>
<keyword evidence="7" id="KW-0269">Exonuclease</keyword>
<dbReference type="InterPro" id="IPR038726">
    <property type="entry name" value="PDDEXK_AddAB-type"/>
</dbReference>
<dbReference type="InterPro" id="IPR000212">
    <property type="entry name" value="DNA_helicase_UvrD/REP"/>
</dbReference>
<evidence type="ECO:0000256" key="4">
    <source>
        <dbReference type="ARBA" id="ARBA00022763"/>
    </source>
</evidence>
<dbReference type="EC" id="5.6.2.4" evidence="13"/>
<protein>
    <recommendedName>
        <fullName evidence="13">DNA 3'-5' helicase</fullName>
        <ecNumber evidence="13">5.6.2.4</ecNumber>
    </recommendedName>
</protein>
<dbReference type="SUPFAM" id="SSF52980">
    <property type="entry name" value="Restriction endonuclease-like"/>
    <property type="match status" value="1"/>
</dbReference>
<dbReference type="Pfam" id="PF00580">
    <property type="entry name" value="UvrD-helicase"/>
    <property type="match status" value="1"/>
</dbReference>
<dbReference type="GO" id="GO:0005524">
    <property type="term" value="F:ATP binding"/>
    <property type="evidence" value="ECO:0007669"/>
    <property type="project" value="UniProtKB-UniRule"/>
</dbReference>
<dbReference type="PANTHER" id="PTHR11070:SF48">
    <property type="entry name" value="ATP-DEPENDENT HELICASE_NUCLEASE SUBUNIT A"/>
    <property type="match status" value="1"/>
</dbReference>
<gene>
    <name evidence="18" type="ORF">UT63_C0005G0003</name>
</gene>
<evidence type="ECO:0000256" key="14">
    <source>
        <dbReference type="ARBA" id="ARBA00048988"/>
    </source>
</evidence>
<keyword evidence="9" id="KW-0238">DNA-binding</keyword>
<evidence type="ECO:0000256" key="1">
    <source>
        <dbReference type="ARBA" id="ARBA00009922"/>
    </source>
</evidence>
<keyword evidence="8 15" id="KW-0067">ATP-binding</keyword>
<evidence type="ECO:0000259" key="16">
    <source>
        <dbReference type="PROSITE" id="PS51198"/>
    </source>
</evidence>
<sequence length="983" mass="113697">MTILNKEQIEAIGHKDGPILIIAGAGTGKTTVVTERIKHLITEGEIKPSEILALTFTEKAAREMEERVDVIMPYGYTQMWIMTFHSFCDRILRREAIHIGLNPGYKLMTDTENIIFLRSHLFNFALNYFRPLGNPTKFIEAMLSHFSRLKDEDVSSKEYGDWAKASKLQNPKLQNEEELVAEKYLELAGAYITYEELKVKEGKMDFGDLISNTLKLFRERKNVLKEYQEQFKYILIDEFQDTNFAQNELTKLLAGTRKNIAVVGDDDQSIYRFRGAAISNIIQFRKSYPEAKIVVLDKNYRSTQEILNTSYRLIQFNNPDRLEAKENISKKLTGERRIPGEKIELIYTERVEDEAEGTAKEIKKLKIKNKNYKWNDFAILVRANNHSAPFVQALSRQGIPYQFLGPGRLFLQREVRDLIAYLKVIYNFGDNVSFYRVLSMPIFNILPRDLAALNNFAKKINVSLFEAAEITAGVLVPEQDKEDLNKKMNFYKSYLPIISSETKENIARIVKMVNKHLHLSNEESAGQILYFFLEESGLLKTLVSFKSVSEEKAALNISKFFDKLKSYEVDHEEAKINEVVDWIEMSMELGESPMAVDTDWTENDAVNILTIHSAKGLEFPVVFLVNLVSQRFPTTQRKEVIPLPDTLIKEILPEGDFHLEEERRLFYVGMTRARDSLFLTASNFYGEGKRDRKISPFVLEALGEEKVSVTKNQDGKSLQLSFLEWKKEEEQEQAIYRQSVTYLSYSQIDSFKTCPLQYKYRYILRIPVPPNAAGSFGSSMHLALQKFYESARRVEKPDKEKLLSLLDESWLPVGYGSREYEEERKKQGREMLSEFFDKFYNPDKLPKDLEQIFKIKMSSDLKIGGKIDRIDTLPDGKLEVIDYKTGKRPTEKEIAENLQMTVYALAVTDEGIYGKKPEEVVLSFYFFDAHEKVSSQRTKEQLEKAKTELLASAEEIRKSEFKPKVGPMCKYCDFKMICEAWQE</sequence>
<evidence type="ECO:0000256" key="3">
    <source>
        <dbReference type="ARBA" id="ARBA00022741"/>
    </source>
</evidence>
<organism evidence="18 19">
    <name type="scientific">Candidatus Gottesmanbacteria bacterium GW2011_GWC2_39_8</name>
    <dbReference type="NCBI Taxonomy" id="1618450"/>
    <lineage>
        <taxon>Bacteria</taxon>
        <taxon>Candidatus Gottesmaniibacteriota</taxon>
    </lineage>
</organism>
<keyword evidence="5 15" id="KW-0378">Hydrolase</keyword>
<dbReference type="Pfam" id="PF13361">
    <property type="entry name" value="UvrD_C"/>
    <property type="match status" value="1"/>
</dbReference>
<evidence type="ECO:0000256" key="8">
    <source>
        <dbReference type="ARBA" id="ARBA00022840"/>
    </source>
</evidence>
<name>A0A0G0Q1B6_9BACT</name>
<dbReference type="Gene3D" id="3.90.320.10">
    <property type="match status" value="1"/>
</dbReference>
<dbReference type="PATRIC" id="fig|1618450.3.peg.169"/>
<reference evidence="18 19" key="1">
    <citation type="journal article" date="2015" name="Nature">
        <title>rRNA introns, odd ribosomes, and small enigmatic genomes across a large radiation of phyla.</title>
        <authorList>
            <person name="Brown C.T."/>
            <person name="Hug L.A."/>
            <person name="Thomas B.C."/>
            <person name="Sharon I."/>
            <person name="Castelle C.J."/>
            <person name="Singh A."/>
            <person name="Wilkins M.J."/>
            <person name="Williams K.H."/>
            <person name="Banfield J.F."/>
        </authorList>
    </citation>
    <scope>NUCLEOTIDE SEQUENCE [LARGE SCALE GENOMIC DNA]</scope>
</reference>
<dbReference type="GO" id="GO:0003677">
    <property type="term" value="F:DNA binding"/>
    <property type="evidence" value="ECO:0007669"/>
    <property type="project" value="UniProtKB-KW"/>
</dbReference>
<dbReference type="GO" id="GO:0005829">
    <property type="term" value="C:cytosol"/>
    <property type="evidence" value="ECO:0007669"/>
    <property type="project" value="TreeGrafter"/>
</dbReference>
<comment type="catalytic activity">
    <reaction evidence="12">
        <text>Couples ATP hydrolysis with the unwinding of duplex DNA by translocating in the 3'-5' direction.</text>
        <dbReference type="EC" id="5.6.2.4"/>
    </reaction>
</comment>
<keyword evidence="4" id="KW-0227">DNA damage</keyword>